<comment type="caution">
    <text evidence="1">The sequence shown here is derived from an EMBL/GenBank/DDBJ whole genome shotgun (WGS) entry which is preliminary data.</text>
</comment>
<evidence type="ECO:0000313" key="2">
    <source>
        <dbReference type="Proteomes" id="UP000184105"/>
    </source>
</evidence>
<dbReference type="Proteomes" id="UP000184105">
    <property type="component" value="Unassembled WGS sequence"/>
</dbReference>
<dbReference type="EMBL" id="FQWA01000038">
    <property type="protein sequence ID" value="SHG11619.1"/>
    <property type="molecule type" value="Genomic_DNA"/>
</dbReference>
<reference evidence="1 2" key="1">
    <citation type="submission" date="2016-11" db="EMBL/GenBank/DDBJ databases">
        <authorList>
            <person name="Varghese N."/>
            <person name="Submissions S."/>
        </authorList>
    </citation>
    <scope>NUCLEOTIDE SEQUENCE [LARGE SCALE GENOMIC DNA]</scope>
    <source>
        <strain evidence="1 2">DSM 22613</strain>
    </source>
</reference>
<sequence>MLKIKLVSRITIASTFLICQVLLSCIPGFDTIHSIRVRNCTCDTVIIGGSLYNCIDSVDVFLETSNNTAFSSFTSIDESRLLNIHGNLILPDSIGRTTYSSLFNHNHKGYLFIIKLSNARKYAWRDICKHKLYDIKVVTADDELQNNNKIIEVYSSK</sequence>
<organism evidence="1 2">
    <name type="scientific">Prevotella scopos JCM 17725</name>
    <dbReference type="NCBI Taxonomy" id="1236518"/>
    <lineage>
        <taxon>Bacteria</taxon>
        <taxon>Pseudomonadati</taxon>
        <taxon>Bacteroidota</taxon>
        <taxon>Bacteroidia</taxon>
        <taxon>Bacteroidales</taxon>
        <taxon>Prevotellaceae</taxon>
        <taxon>Prevotella</taxon>
    </lineage>
</organism>
<dbReference type="PROSITE" id="PS51257">
    <property type="entry name" value="PROKAR_LIPOPROTEIN"/>
    <property type="match status" value="1"/>
</dbReference>
<gene>
    <name evidence="1" type="ORF">SAMN05444364_1386</name>
</gene>
<dbReference type="AlphaFoldDB" id="A0AAX2F722"/>
<name>A0AAX2F722_9BACT</name>
<proteinExistence type="predicted"/>
<accession>A0AAX2F722</accession>
<evidence type="ECO:0000313" key="1">
    <source>
        <dbReference type="EMBL" id="SHG11619.1"/>
    </source>
</evidence>
<keyword evidence="2" id="KW-1185">Reference proteome</keyword>
<protein>
    <submittedName>
        <fullName evidence="1">Uncharacterized protein</fullName>
    </submittedName>
</protein>